<evidence type="ECO:0000259" key="3">
    <source>
        <dbReference type="Pfam" id="PF13622"/>
    </source>
</evidence>
<evidence type="ECO:0000256" key="1">
    <source>
        <dbReference type="ARBA" id="ARBA00006538"/>
    </source>
</evidence>
<dbReference type="GO" id="GO:0006637">
    <property type="term" value="P:acyl-CoA metabolic process"/>
    <property type="evidence" value="ECO:0007669"/>
    <property type="project" value="InterPro"/>
</dbReference>
<evidence type="ECO:0000313" key="6">
    <source>
        <dbReference type="Proteomes" id="UP000026913"/>
    </source>
</evidence>
<dbReference type="PANTHER" id="PTHR11066:SF34">
    <property type="entry name" value="ACYL-COENZYME A THIOESTERASE 8"/>
    <property type="match status" value="1"/>
</dbReference>
<keyword evidence="2" id="KW-0378">Hydrolase</keyword>
<evidence type="ECO:0000256" key="2">
    <source>
        <dbReference type="ARBA" id="ARBA00022801"/>
    </source>
</evidence>
<dbReference type="SUPFAM" id="SSF54637">
    <property type="entry name" value="Thioesterase/thiol ester dehydrase-isomerase"/>
    <property type="match status" value="2"/>
</dbReference>
<gene>
    <name evidence="5" type="ORF">OU5_1681</name>
</gene>
<dbReference type="Proteomes" id="UP000026913">
    <property type="component" value="Chromosome"/>
</dbReference>
<protein>
    <submittedName>
        <fullName evidence="5">Acyl-CoA thioesterase II, putative</fullName>
    </submittedName>
</protein>
<dbReference type="GO" id="GO:0047617">
    <property type="term" value="F:fatty acyl-CoA hydrolase activity"/>
    <property type="evidence" value="ECO:0007669"/>
    <property type="project" value="InterPro"/>
</dbReference>
<dbReference type="InterPro" id="IPR029069">
    <property type="entry name" value="HotDog_dom_sf"/>
</dbReference>
<dbReference type="OrthoDB" id="7059210at2"/>
<dbReference type="AlphaFoldDB" id="A0A024E897"/>
<proteinExistence type="inferred from homology"/>
<sequence>MRFSDLLDAVRSQPLALSIPAGWAQGRASFGGLVAALQYEAMRAKVPADRPVRSLAITFVGPVEPEVPVSFEVDVLREGKAVSQVLGRAMQKGQVVTLIQGSFGASRPSEVAVAAEPAPEMKHWDDCQELPYIKGVLPEFMQHLAMRWSVGGLPFTGNKSRDMGGWVRLRGDVKEEALGESHILALVDAWPPALLPHLSKPAMGSTLTWTIEFVQPLLELSTLDWCKYLVEIEHGADGYGHAAAKLWSADGQLIAMSRQTVTIFA</sequence>
<comment type="similarity">
    <text evidence="1">Belongs to the C/M/P thioester hydrolase family.</text>
</comment>
<dbReference type="Pfam" id="PF13622">
    <property type="entry name" value="4HBT_3"/>
    <property type="match status" value="1"/>
</dbReference>
<evidence type="ECO:0000313" key="5">
    <source>
        <dbReference type="EMBL" id="AHZ68760.1"/>
    </source>
</evidence>
<dbReference type="GeneID" id="46427383"/>
<reference evidence="5 6" key="1">
    <citation type="journal article" date="2012" name="J. Bacteriol.">
        <title>Genome sequence of cold-adapted Pseudomonas mandelii strain JR-1.</title>
        <authorList>
            <person name="Jang S.H."/>
            <person name="Kim J."/>
            <person name="Kim J."/>
            <person name="Hong S."/>
            <person name="Lee C."/>
        </authorList>
    </citation>
    <scope>NUCLEOTIDE SEQUENCE [LARGE SCALE GENOMIC DNA]</scope>
    <source>
        <strain evidence="5 6">JR-1</strain>
    </source>
</reference>
<dbReference type="InterPro" id="IPR003703">
    <property type="entry name" value="Acyl_CoA_thio"/>
</dbReference>
<dbReference type="HOGENOM" id="CLU_084775_1_0_6"/>
<dbReference type="InterPro" id="IPR042171">
    <property type="entry name" value="Acyl-CoA_hotdog"/>
</dbReference>
<dbReference type="PANTHER" id="PTHR11066">
    <property type="entry name" value="ACYL-COA THIOESTERASE"/>
    <property type="match status" value="1"/>
</dbReference>
<dbReference type="GO" id="GO:0005829">
    <property type="term" value="C:cytosol"/>
    <property type="evidence" value="ECO:0007669"/>
    <property type="project" value="TreeGrafter"/>
</dbReference>
<dbReference type="InterPro" id="IPR049450">
    <property type="entry name" value="ACOT8-like_C"/>
</dbReference>
<dbReference type="CDD" id="cd03445">
    <property type="entry name" value="Thioesterase_II_repeat2"/>
    <property type="match status" value="1"/>
</dbReference>
<dbReference type="InterPro" id="IPR049449">
    <property type="entry name" value="TesB_ACOT8-like_N"/>
</dbReference>
<feature type="domain" description="Acyl-CoA thioesterase-like N-terminal HotDog" evidence="3">
    <location>
        <begin position="20"/>
        <end position="104"/>
    </location>
</feature>
<dbReference type="Gene3D" id="2.40.160.210">
    <property type="entry name" value="Acyl-CoA thioesterase, double hotdog domain"/>
    <property type="match status" value="1"/>
</dbReference>
<dbReference type="RefSeq" id="WP_010461621.1">
    <property type="nucleotide sequence ID" value="NZ_CP005960.1"/>
</dbReference>
<organism evidence="5 6">
    <name type="scientific">Pseudomonas mandelii JR-1</name>
    <dbReference type="NCBI Taxonomy" id="1147786"/>
    <lineage>
        <taxon>Bacteria</taxon>
        <taxon>Pseudomonadati</taxon>
        <taxon>Pseudomonadota</taxon>
        <taxon>Gammaproteobacteria</taxon>
        <taxon>Pseudomonadales</taxon>
        <taxon>Pseudomonadaceae</taxon>
        <taxon>Pseudomonas</taxon>
    </lineage>
</organism>
<accession>A0A024E897</accession>
<dbReference type="Pfam" id="PF20789">
    <property type="entry name" value="4HBT_3C"/>
    <property type="match status" value="1"/>
</dbReference>
<dbReference type="GO" id="GO:0009062">
    <property type="term" value="P:fatty acid catabolic process"/>
    <property type="evidence" value="ECO:0007669"/>
    <property type="project" value="TreeGrafter"/>
</dbReference>
<evidence type="ECO:0000259" key="4">
    <source>
        <dbReference type="Pfam" id="PF20789"/>
    </source>
</evidence>
<dbReference type="EMBL" id="CP005960">
    <property type="protein sequence ID" value="AHZ68760.1"/>
    <property type="molecule type" value="Genomic_DNA"/>
</dbReference>
<name>A0A024E897_9PSED</name>
<feature type="domain" description="Acyl-CoA thioesterase-like C-terminal" evidence="4">
    <location>
        <begin position="125"/>
        <end position="262"/>
    </location>
</feature>
<dbReference type="KEGG" id="pman:OU5_1681"/>